<feature type="transmembrane region" description="Helical" evidence="2">
    <location>
        <begin position="21"/>
        <end position="43"/>
    </location>
</feature>
<name>A0A1M3SYD7_ASPLC</name>
<evidence type="ECO:0000313" key="3">
    <source>
        <dbReference type="EMBL" id="OJZ79530.1"/>
    </source>
</evidence>
<dbReference type="VEuPathDB" id="FungiDB:ASPFODRAFT_619670"/>
<reference evidence="4" key="1">
    <citation type="journal article" date="2017" name="Genome Biol.">
        <title>Comparative genomics reveals high biological diversity and specific adaptations in the industrially and medically important fungal genus Aspergillus.</title>
        <authorList>
            <person name="de Vries R.P."/>
            <person name="Riley R."/>
            <person name="Wiebenga A."/>
            <person name="Aguilar-Osorio G."/>
            <person name="Amillis S."/>
            <person name="Uchima C.A."/>
            <person name="Anderluh G."/>
            <person name="Asadollahi M."/>
            <person name="Askin M."/>
            <person name="Barry K."/>
            <person name="Battaglia E."/>
            <person name="Bayram O."/>
            <person name="Benocci T."/>
            <person name="Braus-Stromeyer S.A."/>
            <person name="Caldana C."/>
            <person name="Canovas D."/>
            <person name="Cerqueira G.C."/>
            <person name="Chen F."/>
            <person name="Chen W."/>
            <person name="Choi C."/>
            <person name="Clum A."/>
            <person name="Dos Santos R.A."/>
            <person name="Damasio A.R."/>
            <person name="Diallinas G."/>
            <person name="Emri T."/>
            <person name="Fekete E."/>
            <person name="Flipphi M."/>
            <person name="Freyberg S."/>
            <person name="Gallo A."/>
            <person name="Gournas C."/>
            <person name="Habgood R."/>
            <person name="Hainaut M."/>
            <person name="Harispe M.L."/>
            <person name="Henrissat B."/>
            <person name="Hilden K.S."/>
            <person name="Hope R."/>
            <person name="Hossain A."/>
            <person name="Karabika E."/>
            <person name="Karaffa L."/>
            <person name="Karanyi Z."/>
            <person name="Krasevec N."/>
            <person name="Kuo A."/>
            <person name="Kusch H."/>
            <person name="LaButti K."/>
            <person name="Lagendijk E.L."/>
            <person name="Lapidus A."/>
            <person name="Levasseur A."/>
            <person name="Lindquist E."/>
            <person name="Lipzen A."/>
            <person name="Logrieco A.F."/>
            <person name="MacCabe A."/>
            <person name="Maekelae M.R."/>
            <person name="Malavazi I."/>
            <person name="Melin P."/>
            <person name="Meyer V."/>
            <person name="Mielnichuk N."/>
            <person name="Miskei M."/>
            <person name="Molnar A.P."/>
            <person name="Mule G."/>
            <person name="Ngan C.Y."/>
            <person name="Orejas M."/>
            <person name="Orosz E."/>
            <person name="Ouedraogo J.P."/>
            <person name="Overkamp K.M."/>
            <person name="Park H.-S."/>
            <person name="Perrone G."/>
            <person name="Piumi F."/>
            <person name="Punt P.J."/>
            <person name="Ram A.F."/>
            <person name="Ramon A."/>
            <person name="Rauscher S."/>
            <person name="Record E."/>
            <person name="Riano-Pachon D.M."/>
            <person name="Robert V."/>
            <person name="Roehrig J."/>
            <person name="Ruller R."/>
            <person name="Salamov A."/>
            <person name="Salih N.S."/>
            <person name="Samson R.A."/>
            <person name="Sandor E."/>
            <person name="Sanguinetti M."/>
            <person name="Schuetze T."/>
            <person name="Sepcic K."/>
            <person name="Shelest E."/>
            <person name="Sherlock G."/>
            <person name="Sophianopoulou V."/>
            <person name="Squina F.M."/>
            <person name="Sun H."/>
            <person name="Susca A."/>
            <person name="Todd R.B."/>
            <person name="Tsang A."/>
            <person name="Unkles S.E."/>
            <person name="van de Wiele N."/>
            <person name="van Rossen-Uffink D."/>
            <person name="Oliveira J.V."/>
            <person name="Vesth T.C."/>
            <person name="Visser J."/>
            <person name="Yu J.-H."/>
            <person name="Zhou M."/>
            <person name="Andersen M.R."/>
            <person name="Archer D.B."/>
            <person name="Baker S.E."/>
            <person name="Benoit I."/>
            <person name="Brakhage A.A."/>
            <person name="Braus G.H."/>
            <person name="Fischer R."/>
            <person name="Frisvad J.C."/>
            <person name="Goldman G.H."/>
            <person name="Houbraken J."/>
            <person name="Oakley B."/>
            <person name="Pocsi I."/>
            <person name="Scazzocchio C."/>
            <person name="Seiboth B."/>
            <person name="vanKuyk P.A."/>
            <person name="Wortman J."/>
            <person name="Dyer P.S."/>
            <person name="Grigoriev I.V."/>
        </authorList>
    </citation>
    <scope>NUCLEOTIDE SEQUENCE [LARGE SCALE GENOMIC DNA]</scope>
    <source>
        <strain evidence="4">CBS 106.47</strain>
    </source>
</reference>
<accession>A0A1M3SYD7</accession>
<keyword evidence="2" id="KW-0472">Membrane</keyword>
<dbReference type="AlphaFoldDB" id="A0A1M3SYD7"/>
<evidence type="ECO:0000256" key="2">
    <source>
        <dbReference type="SAM" id="Phobius"/>
    </source>
</evidence>
<keyword evidence="2" id="KW-0812">Transmembrane</keyword>
<gene>
    <name evidence="3" type="ORF">ASPFODRAFT_619670</name>
</gene>
<sequence>MPAQIARRRRHRKLFDHSYSVILSSCFTGSLSPSFTVTLYSQFGASLPPLPSSPLFYTPFFSPAPMPDAWSAGYPAPPLGLPSTATRDLRRRSSHSERRMSHPAWLIAQHGAESCCAKVKPGLGIRVLMRGEKPSE</sequence>
<keyword evidence="2" id="KW-1133">Transmembrane helix</keyword>
<evidence type="ECO:0000256" key="1">
    <source>
        <dbReference type="SAM" id="MobiDB-lite"/>
    </source>
</evidence>
<organism evidence="3 4">
    <name type="scientific">Aspergillus luchuensis (strain CBS 106.47)</name>
    <dbReference type="NCBI Taxonomy" id="1137211"/>
    <lineage>
        <taxon>Eukaryota</taxon>
        <taxon>Fungi</taxon>
        <taxon>Dikarya</taxon>
        <taxon>Ascomycota</taxon>
        <taxon>Pezizomycotina</taxon>
        <taxon>Eurotiomycetes</taxon>
        <taxon>Eurotiomycetidae</taxon>
        <taxon>Eurotiales</taxon>
        <taxon>Aspergillaceae</taxon>
        <taxon>Aspergillus</taxon>
        <taxon>Aspergillus subgen. Circumdati</taxon>
    </lineage>
</organism>
<dbReference type="EMBL" id="KV878297">
    <property type="protein sequence ID" value="OJZ79530.1"/>
    <property type="molecule type" value="Genomic_DNA"/>
</dbReference>
<feature type="region of interest" description="Disordered" evidence="1">
    <location>
        <begin position="81"/>
        <end position="100"/>
    </location>
</feature>
<evidence type="ECO:0000313" key="4">
    <source>
        <dbReference type="Proteomes" id="UP000184063"/>
    </source>
</evidence>
<proteinExistence type="predicted"/>
<dbReference type="Proteomes" id="UP000184063">
    <property type="component" value="Unassembled WGS sequence"/>
</dbReference>
<protein>
    <submittedName>
        <fullName evidence="3">Uncharacterized protein</fullName>
    </submittedName>
</protein>